<proteinExistence type="predicted"/>
<dbReference type="RefSeq" id="WP_197446974.1">
    <property type="nucleotide sequence ID" value="NZ_CP036426.1"/>
</dbReference>
<evidence type="ECO:0000313" key="1">
    <source>
        <dbReference type="EMBL" id="QDV34943.1"/>
    </source>
</evidence>
<organism evidence="1 2">
    <name type="scientific">Tautonia plasticadhaerens</name>
    <dbReference type="NCBI Taxonomy" id="2527974"/>
    <lineage>
        <taxon>Bacteria</taxon>
        <taxon>Pseudomonadati</taxon>
        <taxon>Planctomycetota</taxon>
        <taxon>Planctomycetia</taxon>
        <taxon>Isosphaerales</taxon>
        <taxon>Isosphaeraceae</taxon>
        <taxon>Tautonia</taxon>
    </lineage>
</organism>
<gene>
    <name evidence="1" type="ORF">ElP_28400</name>
</gene>
<dbReference type="AlphaFoldDB" id="A0A518H283"/>
<accession>A0A518H283</accession>
<sequence length="50" mass="5747">MAIIPIQQPESREEKRARLELFCQEVLAPLVKPGIDRTSDSLVQHHGRRP</sequence>
<reference evidence="1 2" key="1">
    <citation type="submission" date="2019-02" db="EMBL/GenBank/DDBJ databases">
        <title>Deep-cultivation of Planctomycetes and their phenomic and genomic characterization uncovers novel biology.</title>
        <authorList>
            <person name="Wiegand S."/>
            <person name="Jogler M."/>
            <person name="Boedeker C."/>
            <person name="Pinto D."/>
            <person name="Vollmers J."/>
            <person name="Rivas-Marin E."/>
            <person name="Kohn T."/>
            <person name="Peeters S.H."/>
            <person name="Heuer A."/>
            <person name="Rast P."/>
            <person name="Oberbeckmann S."/>
            <person name="Bunk B."/>
            <person name="Jeske O."/>
            <person name="Meyerdierks A."/>
            <person name="Storesund J.E."/>
            <person name="Kallscheuer N."/>
            <person name="Luecker S."/>
            <person name="Lage O.M."/>
            <person name="Pohl T."/>
            <person name="Merkel B.J."/>
            <person name="Hornburger P."/>
            <person name="Mueller R.-W."/>
            <person name="Bruemmer F."/>
            <person name="Labrenz M."/>
            <person name="Spormann A.M."/>
            <person name="Op den Camp H."/>
            <person name="Overmann J."/>
            <person name="Amann R."/>
            <person name="Jetten M.S.M."/>
            <person name="Mascher T."/>
            <person name="Medema M.H."/>
            <person name="Devos D.P."/>
            <person name="Kaster A.-K."/>
            <person name="Ovreas L."/>
            <person name="Rohde M."/>
            <person name="Galperin M.Y."/>
            <person name="Jogler C."/>
        </authorList>
    </citation>
    <scope>NUCLEOTIDE SEQUENCE [LARGE SCALE GENOMIC DNA]</scope>
    <source>
        <strain evidence="1 2">ElP</strain>
    </source>
</reference>
<dbReference type="KEGG" id="tpla:ElP_28400"/>
<evidence type="ECO:0000313" key="2">
    <source>
        <dbReference type="Proteomes" id="UP000317835"/>
    </source>
</evidence>
<name>A0A518H283_9BACT</name>
<dbReference type="Proteomes" id="UP000317835">
    <property type="component" value="Chromosome"/>
</dbReference>
<protein>
    <submittedName>
        <fullName evidence="1">Uncharacterized protein</fullName>
    </submittedName>
</protein>
<dbReference type="EMBL" id="CP036426">
    <property type="protein sequence ID" value="QDV34943.1"/>
    <property type="molecule type" value="Genomic_DNA"/>
</dbReference>
<keyword evidence="2" id="KW-1185">Reference proteome</keyword>